<comment type="caution">
    <text evidence="2">The sequence shown here is derived from an EMBL/GenBank/DDBJ whole genome shotgun (WGS) entry which is preliminary data.</text>
</comment>
<dbReference type="OrthoDB" id="2654428at2"/>
<evidence type="ECO:0000313" key="2">
    <source>
        <dbReference type="EMBL" id="EXX86168.1"/>
    </source>
</evidence>
<dbReference type="AlphaFoldDB" id="A0A9W5RZP1"/>
<sequence length="181" mass="19418">MMKAITAVVLILMFLQGSSGQSGAAISLEKAPPVGQTDTIVNADMKYDGTSGDGGESFARINGIDMEWTDKEVLTLLGPPETVWLDEYTPGRKAFRYKGVAVGFYDGLIESVSVDASEPAIAFGDTVVPMDLEALTGALGEPDFIAEDGRVYKGRGIAVKLFMDETGRRLESVVAFWSHSE</sequence>
<evidence type="ECO:0000256" key="1">
    <source>
        <dbReference type="SAM" id="SignalP"/>
    </source>
</evidence>
<evidence type="ECO:0000313" key="3">
    <source>
        <dbReference type="Proteomes" id="UP000053750"/>
    </source>
</evidence>
<proteinExistence type="predicted"/>
<keyword evidence="3" id="KW-1185">Reference proteome</keyword>
<feature type="chain" id="PRO_5040847984" evidence="1">
    <location>
        <begin position="25"/>
        <end position="181"/>
    </location>
</feature>
<accession>A0A9W5RZP1</accession>
<gene>
    <name evidence="2" type="ORF">BG53_06930</name>
</gene>
<dbReference type="RefSeq" id="WP_036584617.1">
    <property type="nucleotide sequence ID" value="NZ_KK082170.1"/>
</dbReference>
<protein>
    <submittedName>
        <fullName evidence="2">Uncharacterized protein</fullName>
    </submittedName>
</protein>
<dbReference type="EMBL" id="JFHU01000199">
    <property type="protein sequence ID" value="EXX86168.1"/>
    <property type="molecule type" value="Genomic_DNA"/>
</dbReference>
<keyword evidence="1" id="KW-0732">Signal</keyword>
<feature type="signal peptide" evidence="1">
    <location>
        <begin position="1"/>
        <end position="24"/>
    </location>
</feature>
<dbReference type="Proteomes" id="UP000053750">
    <property type="component" value="Unassembled WGS sequence"/>
</dbReference>
<name>A0A9W5RZP1_9BACL</name>
<reference evidence="2 3" key="1">
    <citation type="submission" date="2014-02" db="EMBL/GenBank/DDBJ databases">
        <title>Genome sequence of Paenibacillus darwinianus reveals adaptive mechanisms for survival in Antarctic soils.</title>
        <authorList>
            <person name="Dsouza M."/>
            <person name="Taylor M.W."/>
            <person name="Turner S.J."/>
            <person name="Aislabie J."/>
        </authorList>
    </citation>
    <scope>NUCLEOTIDE SEQUENCE [LARGE SCALE GENOMIC DNA]</scope>
    <source>
        <strain evidence="2 3">CE1</strain>
    </source>
</reference>
<organism evidence="2 3">
    <name type="scientific">Paenibacillus darwinianus</name>
    <dbReference type="NCBI Taxonomy" id="1380763"/>
    <lineage>
        <taxon>Bacteria</taxon>
        <taxon>Bacillati</taxon>
        <taxon>Bacillota</taxon>
        <taxon>Bacilli</taxon>
        <taxon>Bacillales</taxon>
        <taxon>Paenibacillaceae</taxon>
        <taxon>Paenibacillus</taxon>
    </lineage>
</organism>